<evidence type="ECO:0000313" key="2">
    <source>
        <dbReference type="EMBL" id="CAD8787120.1"/>
    </source>
</evidence>
<organism evidence="2">
    <name type="scientific">Polytomella parva</name>
    <dbReference type="NCBI Taxonomy" id="51329"/>
    <lineage>
        <taxon>Eukaryota</taxon>
        <taxon>Viridiplantae</taxon>
        <taxon>Chlorophyta</taxon>
        <taxon>core chlorophytes</taxon>
        <taxon>Chlorophyceae</taxon>
        <taxon>CS clade</taxon>
        <taxon>Chlamydomonadales</taxon>
        <taxon>Chlamydomonadaceae</taxon>
        <taxon>Polytomella</taxon>
    </lineage>
</organism>
<dbReference type="EMBL" id="HBFM01028989">
    <property type="protein sequence ID" value="CAD8787120.1"/>
    <property type="molecule type" value="Transcribed_RNA"/>
</dbReference>
<dbReference type="EMBL" id="HBFM01028944">
    <property type="protein sequence ID" value="CAD8787064.1"/>
    <property type="molecule type" value="Transcribed_RNA"/>
</dbReference>
<protein>
    <submittedName>
        <fullName evidence="2">Uncharacterized protein</fullName>
    </submittedName>
</protein>
<sequence>MSPTGKGEEALVPEEHKEAVKQLISKSQVKNKVRRGGAIHNLVQEKINNQQLRYPEVRGLQFCPEKKKFVSRDKASAGAIARLAVMQLNGWTRPAARCPCQQRSLIMHKSQCRSETRVKSLC</sequence>
<dbReference type="AlphaFoldDB" id="A0A6U0YE61"/>
<evidence type="ECO:0000313" key="1">
    <source>
        <dbReference type="EMBL" id="CAD8787064.1"/>
    </source>
</evidence>
<proteinExistence type="predicted"/>
<gene>
    <name evidence="1" type="ORF">PPAR00522_LOCUS18775</name>
    <name evidence="2" type="ORF">PPAR00522_LOCUS18807</name>
</gene>
<name>A0A6U0YE61_9CHLO</name>
<reference evidence="2" key="1">
    <citation type="submission" date="2021-01" db="EMBL/GenBank/DDBJ databases">
        <authorList>
            <person name="Corre E."/>
            <person name="Pelletier E."/>
            <person name="Niang G."/>
            <person name="Scheremetjew M."/>
            <person name="Finn R."/>
            <person name="Kale V."/>
            <person name="Holt S."/>
            <person name="Cochrane G."/>
            <person name="Meng A."/>
            <person name="Brown T."/>
            <person name="Cohen L."/>
        </authorList>
    </citation>
    <scope>NUCLEOTIDE SEQUENCE</scope>
    <source>
        <strain evidence="2">SAG 63-3</strain>
    </source>
</reference>
<accession>A0A6U0YE61</accession>